<accession>A0A6J6CKH5</accession>
<keyword evidence="4" id="KW-0732">Signal</keyword>
<evidence type="ECO:0000256" key="2">
    <source>
        <dbReference type="ARBA" id="ARBA00022448"/>
    </source>
</evidence>
<protein>
    <submittedName>
        <fullName evidence="6">Unannotated protein</fullName>
    </submittedName>
</protein>
<dbReference type="InterPro" id="IPR006127">
    <property type="entry name" value="ZnuA-like"/>
</dbReference>
<name>A0A6J6CKH5_9ZZZZ</name>
<dbReference type="PANTHER" id="PTHR42953:SF1">
    <property type="entry name" value="METAL-BINDING PROTEIN HI_0362-RELATED"/>
    <property type="match status" value="1"/>
</dbReference>
<evidence type="ECO:0000313" key="6">
    <source>
        <dbReference type="EMBL" id="CAB4552030.1"/>
    </source>
</evidence>
<dbReference type="GO" id="GO:0007155">
    <property type="term" value="P:cell adhesion"/>
    <property type="evidence" value="ECO:0007669"/>
    <property type="project" value="InterPro"/>
</dbReference>
<evidence type="ECO:0000256" key="4">
    <source>
        <dbReference type="ARBA" id="ARBA00022729"/>
    </source>
</evidence>
<dbReference type="PRINTS" id="PR00691">
    <property type="entry name" value="ADHESINB"/>
</dbReference>
<feature type="region of interest" description="Disordered" evidence="5">
    <location>
        <begin position="125"/>
        <end position="148"/>
    </location>
</feature>
<comment type="subcellular location">
    <subcellularLocation>
        <location evidence="1">Cell envelope</location>
    </subcellularLocation>
</comment>
<evidence type="ECO:0000256" key="1">
    <source>
        <dbReference type="ARBA" id="ARBA00004196"/>
    </source>
</evidence>
<dbReference type="PANTHER" id="PTHR42953">
    <property type="entry name" value="HIGH-AFFINITY ZINC UPTAKE SYSTEM PROTEIN ZNUA-RELATED"/>
    <property type="match status" value="1"/>
</dbReference>
<proteinExistence type="predicted"/>
<keyword evidence="3" id="KW-0479">Metal-binding</keyword>
<dbReference type="Pfam" id="PF01297">
    <property type="entry name" value="ZnuA"/>
    <property type="match status" value="1"/>
</dbReference>
<dbReference type="AlphaFoldDB" id="A0A6J6CKH5"/>
<evidence type="ECO:0000256" key="3">
    <source>
        <dbReference type="ARBA" id="ARBA00022723"/>
    </source>
</evidence>
<dbReference type="InterPro" id="IPR050492">
    <property type="entry name" value="Bact_metal-bind_prot9"/>
</dbReference>
<keyword evidence="2" id="KW-0813">Transport</keyword>
<dbReference type="EMBL" id="CAEZTD010000005">
    <property type="protein sequence ID" value="CAB4552030.1"/>
    <property type="molecule type" value="Genomic_DNA"/>
</dbReference>
<evidence type="ECO:0000256" key="5">
    <source>
        <dbReference type="SAM" id="MobiDB-lite"/>
    </source>
</evidence>
<dbReference type="PRINTS" id="PR00690">
    <property type="entry name" value="ADHESNFAMILY"/>
</dbReference>
<dbReference type="InterPro" id="IPR006128">
    <property type="entry name" value="Lipoprotein_PsaA-like"/>
</dbReference>
<sequence>MTTSRSARFRIPAIVVAAIGISSGLVGCSTADDTTFRIVTTTTHVTDFTRNIVGDASAVYPLLQANQSAHSFDPSAKDLLELSAADVLVISGAELEPWVDDALTAANFNGEIIDASTGITLLQSGETEAEHDHAAEEAAAEEAPADEHDHLHADGDPHIWTSPANAELMVTNITDGLVAADPENASIYTENADSYIGQLAVLDEWVTENIEQVATAERLLVTNHDAFTYFVSEYGITFVGSIIPEFDDNAEPSAADIDALVEKIRETGVRAIFAESSISSKLAEAVAAQADIEVFAGDESLYSDTLGATGSGAETYISATIHNVRLLDKAWGVEPLPVPEEIENA</sequence>
<dbReference type="Gene3D" id="3.40.50.1980">
    <property type="entry name" value="Nitrogenase molybdenum iron protein domain"/>
    <property type="match status" value="2"/>
</dbReference>
<dbReference type="GO" id="GO:0030001">
    <property type="term" value="P:metal ion transport"/>
    <property type="evidence" value="ECO:0007669"/>
    <property type="project" value="InterPro"/>
</dbReference>
<dbReference type="SUPFAM" id="SSF53807">
    <property type="entry name" value="Helical backbone' metal receptor"/>
    <property type="match status" value="1"/>
</dbReference>
<dbReference type="GO" id="GO:0046872">
    <property type="term" value="F:metal ion binding"/>
    <property type="evidence" value="ECO:0007669"/>
    <property type="project" value="UniProtKB-KW"/>
</dbReference>
<dbReference type="InterPro" id="IPR006129">
    <property type="entry name" value="AdhesinB"/>
</dbReference>
<reference evidence="6" key="1">
    <citation type="submission" date="2020-05" db="EMBL/GenBank/DDBJ databases">
        <authorList>
            <person name="Chiriac C."/>
            <person name="Salcher M."/>
            <person name="Ghai R."/>
            <person name="Kavagutti S V."/>
        </authorList>
    </citation>
    <scope>NUCLEOTIDE SEQUENCE</scope>
</reference>
<dbReference type="PROSITE" id="PS51257">
    <property type="entry name" value="PROKAR_LIPOPROTEIN"/>
    <property type="match status" value="1"/>
</dbReference>
<organism evidence="6">
    <name type="scientific">freshwater metagenome</name>
    <dbReference type="NCBI Taxonomy" id="449393"/>
    <lineage>
        <taxon>unclassified sequences</taxon>
        <taxon>metagenomes</taxon>
        <taxon>ecological metagenomes</taxon>
    </lineage>
</organism>
<dbReference type="GO" id="GO:0030313">
    <property type="term" value="C:cell envelope"/>
    <property type="evidence" value="ECO:0007669"/>
    <property type="project" value="UniProtKB-SubCell"/>
</dbReference>
<gene>
    <name evidence="6" type="ORF">UFOPK1591_00105</name>
</gene>